<sequence>MAASQLTTLSRTQIASSLEAYPSAIAHKSSLTPSKPNTESLVALDEWYHSLPTLSGSKGEGRMRGKQDLIKLMQWKLAREKFRPTLLSLISSNDASICSEVLQRAATHLSSHTPSFELDTEESLKSVESTMRILAELRGIGPATSSAIVATWSPMGVFQSDELAQALLGDVKIEYTWTFYRKFYRAAIETMKKWQGEREGKVLERVAWSMAHTPTEVPSSVAGKEVKQKLDERGEMPASKHKDSQSNSSVKLEPKETRSKREVKDEASAGEGRVSKRLRSR</sequence>
<feature type="region of interest" description="Disordered" evidence="1">
    <location>
        <begin position="214"/>
        <end position="281"/>
    </location>
</feature>
<feature type="compositionally biased region" description="Basic and acidic residues" evidence="1">
    <location>
        <begin position="224"/>
        <end position="244"/>
    </location>
</feature>
<organism evidence="2 3">
    <name type="scientific">Kalmanozyma brasiliensis (strain GHG001)</name>
    <name type="common">Yeast</name>
    <name type="synonym">Pseudozyma brasiliensis</name>
    <dbReference type="NCBI Taxonomy" id="1365824"/>
    <lineage>
        <taxon>Eukaryota</taxon>
        <taxon>Fungi</taxon>
        <taxon>Dikarya</taxon>
        <taxon>Basidiomycota</taxon>
        <taxon>Ustilaginomycotina</taxon>
        <taxon>Ustilaginomycetes</taxon>
        <taxon>Ustilaginales</taxon>
        <taxon>Ustilaginaceae</taxon>
        <taxon>Kalmanozyma</taxon>
    </lineage>
</organism>
<evidence type="ECO:0000313" key="3">
    <source>
        <dbReference type="Proteomes" id="UP000019377"/>
    </source>
</evidence>
<feature type="compositionally biased region" description="Basic and acidic residues" evidence="1">
    <location>
        <begin position="252"/>
        <end position="267"/>
    </location>
</feature>
<dbReference type="STRING" id="1365824.V5EYT8"/>
<dbReference type="RefSeq" id="XP_016293977.1">
    <property type="nucleotide sequence ID" value="XM_016434606.1"/>
</dbReference>
<keyword evidence="3" id="KW-1185">Reference proteome</keyword>
<dbReference type="EMBL" id="KI545855">
    <property type="protein sequence ID" value="EST08988.1"/>
    <property type="molecule type" value="Genomic_DNA"/>
</dbReference>
<dbReference type="OMA" id="LEMACWA"/>
<dbReference type="OrthoDB" id="8249012at2759"/>
<dbReference type="PANTHER" id="PTHR21521">
    <property type="entry name" value="AMUN, ISOFORM A"/>
    <property type="match status" value="1"/>
</dbReference>
<evidence type="ECO:0000256" key="1">
    <source>
        <dbReference type="SAM" id="MobiDB-lite"/>
    </source>
</evidence>
<dbReference type="eggNOG" id="ENOG502RDM2">
    <property type="taxonomic scope" value="Eukaryota"/>
</dbReference>
<dbReference type="AlphaFoldDB" id="V5EYT8"/>
<reference evidence="3" key="1">
    <citation type="journal article" date="2013" name="Genome Announc.">
        <title>Draft genome sequence of Pseudozyma brasiliensis sp. nov. strain GHG001, a high producer of endo-1,4-xylanase isolated from an insect pest of sugarcane.</title>
        <authorList>
            <person name="Oliveira J.V.D.C."/>
            <person name="dos Santos R.A.C."/>
            <person name="Borges T.A."/>
            <person name="Riano-Pachon D.M."/>
            <person name="Goldman G.H."/>
        </authorList>
    </citation>
    <scope>NUCLEOTIDE SEQUENCE [LARGE SCALE GENOMIC DNA]</scope>
    <source>
        <strain evidence="3">GHG001</strain>
    </source>
</reference>
<name>V5EYT8_KALBG</name>
<gene>
    <name evidence="2" type="ORF">PSEUBRA_SCAF13g01950</name>
</gene>
<dbReference type="PANTHER" id="PTHR21521:SF0">
    <property type="entry name" value="AMUN, ISOFORM A"/>
    <property type="match status" value="1"/>
</dbReference>
<dbReference type="GeneID" id="27417213"/>
<evidence type="ECO:0000313" key="2">
    <source>
        <dbReference type="EMBL" id="EST08988.1"/>
    </source>
</evidence>
<accession>V5EYT8</accession>
<proteinExistence type="predicted"/>
<dbReference type="Proteomes" id="UP000019377">
    <property type="component" value="Unassembled WGS sequence"/>
</dbReference>
<protein>
    <submittedName>
        <fullName evidence="2">Uncharacterized protein</fullName>
    </submittedName>
</protein>
<dbReference type="HOGENOM" id="CLU_048127_1_1_1"/>